<keyword evidence="3" id="KW-0479">Metal-binding</keyword>
<sequence>MSKALAALSLWLCGGSRRRYCCRIADKYFPSNHSTMSSVHYLREFITERLTAAAAEIFGVFEKTIVEYEEEIDRQRRLLDIVWKPEIRLHRTELPQQHVCQQEEEEEGVLADQQLWNQERNSSLDQEDPEPPQIKEEQEELCSSQEGEQLGLKQETDPFMLTPTYEESDHSEAEPTSDQQLLCHSSAVAESQDQEGSQHGDSGSASNAEPERRHHKDTSHSNSVDNSPVSETDCDTHIGKKTFRCGTCGKIFRYKSKLCVHLRIHTGEKPHLCKTCGKSFTQCSALLVHMRTHTGDKPHDCKFCGKRFSNTSLWKRHIRVHTGEKPYSCSTCGKSFRDTSDLKRHLRIHTGEKPYVCSTCGKSFNQRGTLSAHLRIHTGEKPHSCKTCGKRYLWISDLKRHIKIHTG</sequence>
<comment type="similarity">
    <text evidence="2">Belongs to the krueppel C2H2-type zinc-finger protein family.</text>
</comment>
<reference evidence="14" key="1">
    <citation type="submission" date="2025-08" db="UniProtKB">
        <authorList>
            <consortium name="Ensembl"/>
        </authorList>
    </citation>
    <scope>IDENTIFICATION</scope>
</reference>
<evidence type="ECO:0000259" key="13">
    <source>
        <dbReference type="PROSITE" id="PS50157"/>
    </source>
</evidence>
<feature type="domain" description="C2H2-type" evidence="13">
    <location>
        <begin position="243"/>
        <end position="270"/>
    </location>
</feature>
<name>A0A3Q3QH69_MONAL</name>
<proteinExistence type="inferred from homology"/>
<dbReference type="InterPro" id="IPR050457">
    <property type="entry name" value="ZnFinger_BTB_dom_contain"/>
</dbReference>
<keyword evidence="7" id="KW-0805">Transcription regulation</keyword>
<feature type="domain" description="C2H2-type" evidence="13">
    <location>
        <begin position="355"/>
        <end position="382"/>
    </location>
</feature>
<dbReference type="Pfam" id="PF13465">
    <property type="entry name" value="zf-H2C2_2"/>
    <property type="match status" value="1"/>
</dbReference>
<dbReference type="PROSITE" id="PS50157">
    <property type="entry name" value="ZINC_FINGER_C2H2_2"/>
    <property type="match status" value="6"/>
</dbReference>
<dbReference type="InterPro" id="IPR036236">
    <property type="entry name" value="Znf_C2H2_sf"/>
</dbReference>
<dbReference type="AlphaFoldDB" id="A0A3Q3QH69"/>
<dbReference type="GO" id="GO:0000978">
    <property type="term" value="F:RNA polymerase II cis-regulatory region sequence-specific DNA binding"/>
    <property type="evidence" value="ECO:0007669"/>
    <property type="project" value="TreeGrafter"/>
</dbReference>
<dbReference type="SUPFAM" id="SSF57667">
    <property type="entry name" value="beta-beta-alpha zinc fingers"/>
    <property type="match status" value="3"/>
</dbReference>
<organism evidence="14 15">
    <name type="scientific">Monopterus albus</name>
    <name type="common">Swamp eel</name>
    <dbReference type="NCBI Taxonomy" id="43700"/>
    <lineage>
        <taxon>Eukaryota</taxon>
        <taxon>Metazoa</taxon>
        <taxon>Chordata</taxon>
        <taxon>Craniata</taxon>
        <taxon>Vertebrata</taxon>
        <taxon>Euteleostomi</taxon>
        <taxon>Actinopterygii</taxon>
        <taxon>Neopterygii</taxon>
        <taxon>Teleostei</taxon>
        <taxon>Neoteleostei</taxon>
        <taxon>Acanthomorphata</taxon>
        <taxon>Anabantaria</taxon>
        <taxon>Synbranchiformes</taxon>
        <taxon>Synbranchidae</taxon>
        <taxon>Monopterus</taxon>
    </lineage>
</organism>
<dbReference type="PANTHER" id="PTHR46105">
    <property type="entry name" value="AGAP004733-PA"/>
    <property type="match status" value="1"/>
</dbReference>
<feature type="domain" description="C2H2-type" evidence="13">
    <location>
        <begin position="327"/>
        <end position="354"/>
    </location>
</feature>
<evidence type="ECO:0000256" key="5">
    <source>
        <dbReference type="ARBA" id="ARBA00022771"/>
    </source>
</evidence>
<keyword evidence="6" id="KW-0862">Zinc</keyword>
<feature type="domain" description="C2H2-type" evidence="13">
    <location>
        <begin position="271"/>
        <end position="298"/>
    </location>
</feature>
<evidence type="ECO:0000256" key="11">
    <source>
        <dbReference type="PROSITE-ProRule" id="PRU00042"/>
    </source>
</evidence>
<protein>
    <recommendedName>
        <fullName evidence="13">C2H2-type domain-containing protein</fullName>
    </recommendedName>
</protein>
<comment type="subcellular location">
    <subcellularLocation>
        <location evidence="1">Nucleus</location>
    </subcellularLocation>
</comment>
<evidence type="ECO:0000256" key="3">
    <source>
        <dbReference type="ARBA" id="ARBA00022723"/>
    </source>
</evidence>
<reference evidence="14" key="2">
    <citation type="submission" date="2025-09" db="UniProtKB">
        <authorList>
            <consortium name="Ensembl"/>
        </authorList>
    </citation>
    <scope>IDENTIFICATION</scope>
</reference>
<dbReference type="Gene3D" id="3.30.160.60">
    <property type="entry name" value="Classic Zinc Finger"/>
    <property type="match status" value="6"/>
</dbReference>
<dbReference type="PANTHER" id="PTHR46105:SF5">
    <property type="entry name" value="ZINC FINGER AND BTB DOMAIN-CONTAINING PROTEIN 44 ISOFORM X1"/>
    <property type="match status" value="1"/>
</dbReference>
<keyword evidence="10" id="KW-0539">Nucleus</keyword>
<dbReference type="InterPro" id="IPR013087">
    <property type="entry name" value="Znf_C2H2_type"/>
</dbReference>
<dbReference type="Ensembl" id="ENSMALT00000012853.1">
    <property type="protein sequence ID" value="ENSMALP00000012586.1"/>
    <property type="gene ID" value="ENSMALG00000008942.1"/>
</dbReference>
<dbReference type="FunFam" id="3.30.160.60:FF:000912">
    <property type="entry name" value="Zinc finger protein 660"/>
    <property type="match status" value="1"/>
</dbReference>
<dbReference type="PROSITE" id="PS00028">
    <property type="entry name" value="ZINC_FINGER_C2H2_1"/>
    <property type="match status" value="6"/>
</dbReference>
<feature type="region of interest" description="Disordered" evidence="12">
    <location>
        <begin position="120"/>
        <end position="156"/>
    </location>
</feature>
<dbReference type="FunFam" id="3.30.160.60:FF:001465">
    <property type="entry name" value="Zinc finger protein 560"/>
    <property type="match status" value="1"/>
</dbReference>
<evidence type="ECO:0000256" key="6">
    <source>
        <dbReference type="ARBA" id="ARBA00022833"/>
    </source>
</evidence>
<feature type="compositionally biased region" description="Polar residues" evidence="12">
    <location>
        <begin position="187"/>
        <end position="207"/>
    </location>
</feature>
<evidence type="ECO:0000313" key="14">
    <source>
        <dbReference type="Ensembl" id="ENSMALP00000012586.1"/>
    </source>
</evidence>
<dbReference type="SMART" id="SM00355">
    <property type="entry name" value="ZnF_C2H2"/>
    <property type="match status" value="6"/>
</dbReference>
<evidence type="ECO:0000256" key="8">
    <source>
        <dbReference type="ARBA" id="ARBA00023125"/>
    </source>
</evidence>
<evidence type="ECO:0000256" key="1">
    <source>
        <dbReference type="ARBA" id="ARBA00004123"/>
    </source>
</evidence>
<keyword evidence="15" id="KW-1185">Reference proteome</keyword>
<evidence type="ECO:0000256" key="9">
    <source>
        <dbReference type="ARBA" id="ARBA00023163"/>
    </source>
</evidence>
<accession>A0A3Q3QH69</accession>
<dbReference type="GO" id="GO:0008270">
    <property type="term" value="F:zinc ion binding"/>
    <property type="evidence" value="ECO:0007669"/>
    <property type="project" value="UniProtKB-KW"/>
</dbReference>
<evidence type="ECO:0000313" key="15">
    <source>
        <dbReference type="Proteomes" id="UP000261600"/>
    </source>
</evidence>
<dbReference type="FunFam" id="3.30.160.60:FF:001442">
    <property type="entry name" value="zinc finger protein 696"/>
    <property type="match status" value="1"/>
</dbReference>
<dbReference type="FunFam" id="3.30.160.60:FF:002343">
    <property type="entry name" value="Zinc finger protein 33A"/>
    <property type="match status" value="1"/>
</dbReference>
<feature type="region of interest" description="Disordered" evidence="12">
    <location>
        <begin position="187"/>
        <end position="232"/>
    </location>
</feature>
<dbReference type="GO" id="GO:0000122">
    <property type="term" value="P:negative regulation of transcription by RNA polymerase II"/>
    <property type="evidence" value="ECO:0007669"/>
    <property type="project" value="UniProtKB-ARBA"/>
</dbReference>
<keyword evidence="4" id="KW-0677">Repeat</keyword>
<evidence type="ECO:0000256" key="2">
    <source>
        <dbReference type="ARBA" id="ARBA00006991"/>
    </source>
</evidence>
<feature type="compositionally biased region" description="Polar residues" evidence="12">
    <location>
        <begin position="220"/>
        <end position="230"/>
    </location>
</feature>
<dbReference type="GO" id="GO:0005634">
    <property type="term" value="C:nucleus"/>
    <property type="evidence" value="ECO:0007669"/>
    <property type="project" value="UniProtKB-SubCell"/>
</dbReference>
<evidence type="ECO:0000256" key="12">
    <source>
        <dbReference type="SAM" id="MobiDB-lite"/>
    </source>
</evidence>
<dbReference type="Proteomes" id="UP000261600">
    <property type="component" value="Unplaced"/>
</dbReference>
<keyword evidence="5 11" id="KW-0863">Zinc-finger</keyword>
<feature type="domain" description="C2H2-type" evidence="13">
    <location>
        <begin position="299"/>
        <end position="326"/>
    </location>
</feature>
<keyword evidence="8" id="KW-0238">DNA-binding</keyword>
<dbReference type="FunFam" id="3.30.160.60:FF:001155">
    <property type="entry name" value="Zinc finger 30C"/>
    <property type="match status" value="1"/>
</dbReference>
<evidence type="ECO:0000256" key="4">
    <source>
        <dbReference type="ARBA" id="ARBA00022737"/>
    </source>
</evidence>
<dbReference type="Pfam" id="PF00096">
    <property type="entry name" value="zf-C2H2"/>
    <property type="match status" value="3"/>
</dbReference>
<evidence type="ECO:0000256" key="7">
    <source>
        <dbReference type="ARBA" id="ARBA00023015"/>
    </source>
</evidence>
<dbReference type="FunFam" id="3.30.160.60:FF:000478">
    <property type="entry name" value="Zinc finger protein 133"/>
    <property type="match status" value="1"/>
</dbReference>
<feature type="domain" description="C2H2-type" evidence="13">
    <location>
        <begin position="383"/>
        <end position="407"/>
    </location>
</feature>
<keyword evidence="9" id="KW-0804">Transcription</keyword>
<dbReference type="GO" id="GO:0000981">
    <property type="term" value="F:DNA-binding transcription factor activity, RNA polymerase II-specific"/>
    <property type="evidence" value="ECO:0007669"/>
    <property type="project" value="TreeGrafter"/>
</dbReference>
<evidence type="ECO:0000256" key="10">
    <source>
        <dbReference type="ARBA" id="ARBA00023242"/>
    </source>
</evidence>